<feature type="transmembrane region" description="Helical" evidence="1">
    <location>
        <begin position="2669"/>
        <end position="2687"/>
    </location>
</feature>
<keyword evidence="1" id="KW-1133">Transmembrane helix</keyword>
<reference evidence="4" key="1">
    <citation type="journal article" date="2015" name="Proc. Natl. Acad. Sci. U.S.A.">
        <title>Genome sequence of the Asian Tiger mosquito, Aedes albopictus, reveals insights into its biology, genetics, and evolution.</title>
        <authorList>
            <person name="Chen X.G."/>
            <person name="Jiang X."/>
            <person name="Gu J."/>
            <person name="Xu M."/>
            <person name="Wu Y."/>
            <person name="Deng Y."/>
            <person name="Zhang C."/>
            <person name="Bonizzoni M."/>
            <person name="Dermauw W."/>
            <person name="Vontas J."/>
            <person name="Armbruster P."/>
            <person name="Huang X."/>
            <person name="Yang Y."/>
            <person name="Zhang H."/>
            <person name="He W."/>
            <person name="Peng H."/>
            <person name="Liu Y."/>
            <person name="Wu K."/>
            <person name="Chen J."/>
            <person name="Lirakis M."/>
            <person name="Topalis P."/>
            <person name="Van Leeuwen T."/>
            <person name="Hall A.B."/>
            <person name="Jiang X."/>
            <person name="Thorpe C."/>
            <person name="Mueller R.L."/>
            <person name="Sun C."/>
            <person name="Waterhouse R.M."/>
            <person name="Yan G."/>
            <person name="Tu Z.J."/>
            <person name="Fang X."/>
            <person name="James A.A."/>
        </authorList>
    </citation>
    <scope>NUCLEOTIDE SEQUENCE [LARGE SCALE GENOMIC DNA]</scope>
    <source>
        <strain evidence="4">Foshan</strain>
    </source>
</reference>
<keyword evidence="1" id="KW-0812">Transmembrane</keyword>
<evidence type="ECO:0000313" key="3">
    <source>
        <dbReference type="EnsemblMetazoa" id="AALFPA23_021093.P31127"/>
    </source>
</evidence>
<proteinExistence type="predicted"/>
<feature type="transmembrane region" description="Helical" evidence="1">
    <location>
        <begin position="2707"/>
        <end position="2731"/>
    </location>
</feature>
<dbReference type="Gene3D" id="2.180.10.10">
    <property type="entry name" value="RHS repeat-associated core"/>
    <property type="match status" value="2"/>
</dbReference>
<feature type="transmembrane region" description="Helical" evidence="1">
    <location>
        <begin position="2813"/>
        <end position="2832"/>
    </location>
</feature>
<dbReference type="Proteomes" id="UP000069940">
    <property type="component" value="Unassembled WGS sequence"/>
</dbReference>
<feature type="transmembrane region" description="Helical" evidence="1">
    <location>
        <begin position="2737"/>
        <end position="2756"/>
    </location>
</feature>
<dbReference type="PANTHER" id="PTHR32305">
    <property type="match status" value="1"/>
</dbReference>
<evidence type="ECO:0000313" key="4">
    <source>
        <dbReference type="Proteomes" id="UP000069940"/>
    </source>
</evidence>
<feature type="domain" description="Tox-SGS" evidence="2">
    <location>
        <begin position="3061"/>
        <end position="3155"/>
    </location>
</feature>
<dbReference type="NCBIfam" id="TIGR03696">
    <property type="entry name" value="Rhs_assc_core"/>
    <property type="match status" value="1"/>
</dbReference>
<protein>
    <recommendedName>
        <fullName evidence="2">Tox-SGS domain-containing protein</fullName>
    </recommendedName>
</protein>
<sequence length="3292" mass="375542">MQTTTEIVADAEQQPKVLEKAVLEFRNSSTLVEELQGPIEAVLVPNGSTSGQSMVGVKYKRHLLVYRFDDDRNRLTLLDGKYDVFDTETERRLWWLTEKRFIGVQNGTWVDVYRVNERIDFLNRVNGAVYLGHFLKDSELGALVRDENEWRFMSFNGSTWNNQTVEFLPEMNERKVEIQVISDFDDGKNVFVIRSNEDLGIYEIKESKKLERIVKCQHIQLPEDAEYDRIAFANFSDAKFKDILHFNTTGLNVYRFNDTTGGYEPHLFSTMFSKYRNWNTDLVNSMIVHDTDGDQRDELLFTTPAGFQVFRAVQREDDFYLEEVLLKSDNNKHRFMNLMAVLPNGKNGIQRVIFHDGNKLLLTDVGKDIMTITFPQDVKPKEISPKITLITPAVQYSRWLHEHLDLSELLQPLNSLTGKVELSIPLVQVDNPFGISVRKYFQYRDVPGDDCLARGWTFPLDYIVVDTVGSIFEQDFRYSIVRKNYRISLFPSFEQSTEDKVVFEVQPELELTYFKNDQKWVMEDKEESIKYIFGNFDSTKGLRYAEQDSERKFPIEWYLVREEDATGSFVNYLYDLENNSAKLTSITTDQDATVKFVYNKGKMQSFAIQTQFYKQVVTLEMTNDNDKFYLTGIKQDNYPLFEFKYESDKMTEIIYPNGLKSTLEYGTVITESEKRNELELPSEDFTIAYGPDYSVIAIAHPDKKHAQISVRDVLRGSHTIKTFNTTLFNNEEPFKGYQVVIQEKLFGIIRSFKLTKILDFFQFSKDNWNITQHNLTADAIITSNVNSIYIADAGSLQIIKIGANDTLVSHVQNITSNFVIRATNRGLLLYDDQKFVLQYTPNRQYLKGLFSNYDSNYIKETIATVNRFEMSEDAKADLIRALKLNMIQMYGKFIILRALEIKHGVLKVLLRLKILDEKNEIKDSDRYRIDIQNVEEMKRNVKSKANDSCNLRYILYLEKYAINIDCTGPTVDGYENALQSELKSIAKDQQKVQKAMGTIINFSNNMATLEKEILDANPVAFDVSLLGISIDEKGVKTGGKVISYNGTAWSQSDQNSDLDLVLRDKLRLVKKAGEACKIYNDTEVIHDSKTTDFGSVKLVWPLYFASQAKEGPLLYFFDENKQVQLNETEKLSLLSNNVAIVTTTDNNTKLSMLPVKSMLESDIAVLTKQTLQLSPGVRRVTTYENGGVELDGLSNAYVFTNSKILPGGNKNKYGWYQHSYDLKTRQLQRSVRDSEGKLIKYIDPIVDEEQEKLNSTTVITDKAGRLPIVDVAPMNVLDGDYSYYGFEQYERTSFNNTVRWTFDDKKVKTEGGNRFLQLETGDSFEGVLHIRSANEKYLFSCLLKTEDIGKMSELVTIVNIKQEDKEMLQVGEPIVQHSIAARWHYVELNITTTNLLNPTLVTVKISPKSGKSLILDHVRFSPMNVDFRAYAYRQPFWGVSRVMHNSGLMTQYLLDSHGNRVVYVSELGKVTDFLTYSKSYNIRGSDKFPHVMEVRPSNGEIECFNDPKSWTPDIDKQKWSMERGTLMHSSDTTDTIKRALLSNYDSFVVRFVYNLNSKDAVIKVIVNDMTLDVVCKPSQGTCANKGNISDYGEIVVFISKSHRAVWFEGSLVSETSHHLPKFENIGFTISGSVTINEMLVLYDPSMKITYYNRLGLPRQTLTMQDEKFVRIKEVLYDEIDRSIVTTKWTTVEKKDNLFFDFHDNFIEIVESKRLTGLVNDLNKNCEGYPYFRKDYADNPITEEVTISMPGKTFSEDSKYSRQLARRSKYQALDKLFPAEDGFTQMVEIRQNKTYHIVVNDAKNKKVAYFIAAAGTDPRITTYEYDDGGNLVLELPPVYHNVTTTLNQTFAFWGRNLSETELRLQSDWGIRYSYNSEGQILSKTTPDSGTQHYFYDGNVVRFLVHTDKENKTDKTVFYSYGSAGQIVREAIVDIPPTEFNQYLGGSTMIPNSTNFVEFYHGEYDESPTVRHRSQQSIRRIGDKQMMESLINDNANRIVKKIFIVPALNTSYAIDYEYLNDKLSMIRYPIGVNGTDFKVKYTYNNAGDMITIGTVDDPEKFVKLQYNADSLVQEMQFEPGSPYTYKREYGYNEPGYLNRIADMFLEETVSYLEADGYGNAFSMIFEGLISRTTFNATWFERSNPALSRLQLNDMHPINRTLTAFCIKSLQSEGYFDKSSHPLKSFYPELDDSISEKCRTKQFRSAFHAHEFPQYYGHSYDYDSHEQMIRAKYFQSPTEASWKPFKETSFMPIDGIDSTASKEIWNILLRNNFISRNCYNVGICAGLPGNNSLLKSDVPNESYAQALMLNAISTEKTLSDTVFERKCLKWFESRTRKPLHNCTTLKDIFESRNIIGENTNQTQNALNNDFRAQLHKYTRFIPHIVRKLHKHFATHLGKSPADVLSCSFDANGNHRLFRKGAVRYSFEYTNGTNQIHTITKSDNDEPDAPAKIYKMKHNSEGSVIVAQHKNISKIEYDPLLNRPTIIHMDNGRKLKFEYDVRGERTFKQVIEKDNHVSKEKYYIRDLNRNVLVDVQLAYVAKNKVPDIQITSYVYSDRGLIGFVRNDEFYSVFTDHEGSTRLVIKNGEVKAAYDYLPFGIIFRKAERDLDGAISYLYTGQEWDEETGLYNYHTRLYDPEIGRFYQVDPKSQYASPYLYAGNSPLGLVDPDGQFFMTLIAIALAVVGAYLGAAAANGSWNPAEWNWRSVNTWLGLFAGALTGATLPSTAISTFTYLTATLGLSVSTSLSVMIGSGIGLSYFTMAAANNDWNPDHWDMKSPATWNAFFAGVATSISVITNPHNLVTSYAAITSTVGKGLFIAGKLILTTGFAYMLGVIQQKGEFDPSKWDFTKPGLYMSLFSGSIQATSTVKFISNLPENFKSVVKKISNLLNNKQLSVVLSKFKQHLGSDFSKQLMSAAHYLNTYSGNLKTVGQGTFNVFLYTTVSSLRISTIVDKDKVPEFGVAMEIIKQIQKVVSISDYMANNLDLIVRVKAVSDAHRKTRSITVESEQNSTSSGASSFSRSFLDFIRFRFGIPNPPIIPSSTEVNPYSSETKTSTGKVFTISNCFRMYDSTTNKPFIKCYGHRSITSIHSKLSHGGGITGDSFQSCYPISYHHIPSVSCDGSQSTMLFSGYDAPRLFDYTDGWILLARVMPTAIKSIVSGVRSVFTGGDRTPSRASASEAELASLINDLAGLNSWMTLCNNSGWATKAVDELNKDIREFLSESTRNHHTYWMLKERIAVLREDVLEETVFAQNGGQIGVNLDVPMMRMLEMSQSRDIQGPKQQSLQYANVGLLK</sequence>
<evidence type="ECO:0000256" key="1">
    <source>
        <dbReference type="SAM" id="Phobius"/>
    </source>
</evidence>
<accession>A0ABM1ZRV1</accession>
<dbReference type="InterPro" id="IPR050708">
    <property type="entry name" value="T6SS_VgrG/RHS"/>
</dbReference>
<dbReference type="RefSeq" id="XP_019526533.3">
    <property type="nucleotide sequence ID" value="XM_019670988.3"/>
</dbReference>
<dbReference type="Pfam" id="PF15651">
    <property type="entry name" value="Tox-SGS"/>
    <property type="match status" value="1"/>
</dbReference>
<dbReference type="InterPro" id="IPR028901">
    <property type="entry name" value="Tox-SGS_dom"/>
</dbReference>
<dbReference type="EnsemblMetazoa" id="AALFPA23_021093.R31127">
    <property type="protein sequence ID" value="AALFPA23_021093.P31127"/>
    <property type="gene ID" value="AALFPA23_021093"/>
</dbReference>
<evidence type="ECO:0000259" key="2">
    <source>
        <dbReference type="Pfam" id="PF15651"/>
    </source>
</evidence>
<reference evidence="3" key="2">
    <citation type="submission" date="2025-05" db="UniProtKB">
        <authorList>
            <consortium name="EnsemblMetazoa"/>
        </authorList>
    </citation>
    <scope>IDENTIFICATION</scope>
    <source>
        <strain evidence="3">Foshan</strain>
    </source>
</reference>
<keyword evidence="1" id="KW-0472">Membrane</keyword>
<organism evidence="3 4">
    <name type="scientific">Aedes albopictus</name>
    <name type="common">Asian tiger mosquito</name>
    <name type="synonym">Stegomyia albopicta</name>
    <dbReference type="NCBI Taxonomy" id="7160"/>
    <lineage>
        <taxon>Eukaryota</taxon>
        <taxon>Metazoa</taxon>
        <taxon>Ecdysozoa</taxon>
        <taxon>Arthropoda</taxon>
        <taxon>Hexapoda</taxon>
        <taxon>Insecta</taxon>
        <taxon>Pterygota</taxon>
        <taxon>Neoptera</taxon>
        <taxon>Endopterygota</taxon>
        <taxon>Diptera</taxon>
        <taxon>Nematocera</taxon>
        <taxon>Culicoidea</taxon>
        <taxon>Culicidae</taxon>
        <taxon>Culicinae</taxon>
        <taxon>Aedini</taxon>
        <taxon>Aedes</taxon>
        <taxon>Stegomyia</taxon>
    </lineage>
</organism>
<keyword evidence="4" id="KW-1185">Reference proteome</keyword>
<name>A0ABM1ZRV1_AEDAL</name>
<dbReference type="InterPro" id="IPR022385">
    <property type="entry name" value="Rhs_assc_core"/>
</dbReference>
<dbReference type="GeneID" id="109398599"/>
<dbReference type="PANTHER" id="PTHR32305:SF15">
    <property type="entry name" value="PROTEIN RHSA-RELATED"/>
    <property type="match status" value="1"/>
</dbReference>